<accession>A0A8X6VGJ5</accession>
<dbReference type="Proteomes" id="UP000887159">
    <property type="component" value="Unassembled WGS sequence"/>
</dbReference>
<evidence type="ECO:0000313" key="2">
    <source>
        <dbReference type="Proteomes" id="UP000887159"/>
    </source>
</evidence>
<dbReference type="EMBL" id="BMAU01021266">
    <property type="protein sequence ID" value="GFY07028.1"/>
    <property type="molecule type" value="Genomic_DNA"/>
</dbReference>
<name>A0A8X6VGJ5_TRICX</name>
<dbReference type="AlphaFoldDB" id="A0A8X6VGJ5"/>
<gene>
    <name evidence="1" type="ORF">TNCV_4202991</name>
</gene>
<proteinExistence type="predicted"/>
<comment type="caution">
    <text evidence="1">The sequence shown here is derived from an EMBL/GenBank/DDBJ whole genome shotgun (WGS) entry which is preliminary data.</text>
</comment>
<keyword evidence="2" id="KW-1185">Reference proteome</keyword>
<organism evidence="1 2">
    <name type="scientific">Trichonephila clavipes</name>
    <name type="common">Golden silk orbweaver</name>
    <name type="synonym">Nephila clavipes</name>
    <dbReference type="NCBI Taxonomy" id="2585209"/>
    <lineage>
        <taxon>Eukaryota</taxon>
        <taxon>Metazoa</taxon>
        <taxon>Ecdysozoa</taxon>
        <taxon>Arthropoda</taxon>
        <taxon>Chelicerata</taxon>
        <taxon>Arachnida</taxon>
        <taxon>Araneae</taxon>
        <taxon>Araneomorphae</taxon>
        <taxon>Entelegynae</taxon>
        <taxon>Araneoidea</taxon>
        <taxon>Nephilidae</taxon>
        <taxon>Trichonephila</taxon>
    </lineage>
</organism>
<protein>
    <submittedName>
        <fullName evidence="1">Uncharacterized protein</fullName>
    </submittedName>
</protein>
<evidence type="ECO:0000313" key="1">
    <source>
        <dbReference type="EMBL" id="GFY07028.1"/>
    </source>
</evidence>
<sequence length="83" mass="9459">MLLRSHSELKLLVIQCSRWPAFAMAICWFASFIRHTSESGGKQELLVIVLVILNISQLKRTTLDLMPQTPNFSITPSLDFEPE</sequence>
<reference evidence="1" key="1">
    <citation type="submission" date="2020-08" db="EMBL/GenBank/DDBJ databases">
        <title>Multicomponent nature underlies the extraordinary mechanical properties of spider dragline silk.</title>
        <authorList>
            <person name="Kono N."/>
            <person name="Nakamura H."/>
            <person name="Mori M."/>
            <person name="Yoshida Y."/>
            <person name="Ohtoshi R."/>
            <person name="Malay A.D."/>
            <person name="Moran D.A.P."/>
            <person name="Tomita M."/>
            <person name="Numata K."/>
            <person name="Arakawa K."/>
        </authorList>
    </citation>
    <scope>NUCLEOTIDE SEQUENCE</scope>
</reference>